<dbReference type="WBParaSite" id="ACRNAN_scaffold2841.g29333.t1">
    <property type="protein sequence ID" value="ACRNAN_scaffold2841.g29333.t1"/>
    <property type="gene ID" value="ACRNAN_scaffold2841.g29333"/>
</dbReference>
<name>A0A914DJ15_9BILA</name>
<sequence length="173" mass="20086">MNESLLHVGKHGPRGYGWKEIRMIASQFFTSVKMHQIFPIVYERIQTLASVIEMSLGKDHVLDIYKYTGVMIIIPAIGANWSPDYWLDPVKFEPERFLNYDPNPLTWLPFGIGPRSCVEMKLAEIEMKTTLVELLKRFRFDVHEKSQSTLKFRVSSVVMQPKDGVLLKITKRN</sequence>
<evidence type="ECO:0000313" key="10">
    <source>
        <dbReference type="WBParaSite" id="ACRNAN_scaffold2841.g29333.t1"/>
    </source>
</evidence>
<reference evidence="10" key="1">
    <citation type="submission" date="2022-11" db="UniProtKB">
        <authorList>
            <consortium name="WormBaseParasite"/>
        </authorList>
    </citation>
    <scope>IDENTIFICATION</scope>
</reference>
<dbReference type="Proteomes" id="UP000887540">
    <property type="component" value="Unplaced"/>
</dbReference>
<evidence type="ECO:0000256" key="3">
    <source>
        <dbReference type="ARBA" id="ARBA00022617"/>
    </source>
</evidence>
<dbReference type="GO" id="GO:0004497">
    <property type="term" value="F:monooxygenase activity"/>
    <property type="evidence" value="ECO:0007669"/>
    <property type="project" value="UniProtKB-KW"/>
</dbReference>
<accession>A0A914DJ15</accession>
<organism evidence="9 10">
    <name type="scientific">Acrobeloides nanus</name>
    <dbReference type="NCBI Taxonomy" id="290746"/>
    <lineage>
        <taxon>Eukaryota</taxon>
        <taxon>Metazoa</taxon>
        <taxon>Ecdysozoa</taxon>
        <taxon>Nematoda</taxon>
        <taxon>Chromadorea</taxon>
        <taxon>Rhabditida</taxon>
        <taxon>Tylenchina</taxon>
        <taxon>Cephalobomorpha</taxon>
        <taxon>Cephaloboidea</taxon>
        <taxon>Cephalobidae</taxon>
        <taxon>Acrobeloides</taxon>
    </lineage>
</organism>
<dbReference type="GO" id="GO:0005506">
    <property type="term" value="F:iron ion binding"/>
    <property type="evidence" value="ECO:0007669"/>
    <property type="project" value="InterPro"/>
</dbReference>
<evidence type="ECO:0000256" key="8">
    <source>
        <dbReference type="PIRSR" id="PIRSR602401-1"/>
    </source>
</evidence>
<dbReference type="InterPro" id="IPR001128">
    <property type="entry name" value="Cyt_P450"/>
</dbReference>
<keyword evidence="4 8" id="KW-0479">Metal-binding</keyword>
<dbReference type="PANTHER" id="PTHR24292">
    <property type="entry name" value="CYTOCHROME P450"/>
    <property type="match status" value="1"/>
</dbReference>
<dbReference type="AlphaFoldDB" id="A0A914DJ15"/>
<dbReference type="PRINTS" id="PR00463">
    <property type="entry name" value="EP450I"/>
</dbReference>
<dbReference type="GO" id="GO:0020037">
    <property type="term" value="F:heme binding"/>
    <property type="evidence" value="ECO:0007669"/>
    <property type="project" value="InterPro"/>
</dbReference>
<dbReference type="InterPro" id="IPR036396">
    <property type="entry name" value="Cyt_P450_sf"/>
</dbReference>
<dbReference type="GO" id="GO:0016705">
    <property type="term" value="F:oxidoreductase activity, acting on paired donors, with incorporation or reduction of molecular oxygen"/>
    <property type="evidence" value="ECO:0007669"/>
    <property type="project" value="InterPro"/>
</dbReference>
<dbReference type="InterPro" id="IPR050476">
    <property type="entry name" value="Insect_CytP450_Detox"/>
</dbReference>
<evidence type="ECO:0000256" key="2">
    <source>
        <dbReference type="ARBA" id="ARBA00010617"/>
    </source>
</evidence>
<evidence type="ECO:0000256" key="7">
    <source>
        <dbReference type="ARBA" id="ARBA00023033"/>
    </source>
</evidence>
<keyword evidence="9" id="KW-1185">Reference proteome</keyword>
<dbReference type="PANTHER" id="PTHR24292:SF102">
    <property type="entry name" value="CYTOCHROME P450 FAMILY-RELATED"/>
    <property type="match status" value="1"/>
</dbReference>
<feature type="binding site" description="axial binding residue" evidence="8">
    <location>
        <position position="117"/>
    </location>
    <ligand>
        <name>heme</name>
        <dbReference type="ChEBI" id="CHEBI:30413"/>
    </ligand>
    <ligandPart>
        <name>Fe</name>
        <dbReference type="ChEBI" id="CHEBI:18248"/>
    </ligandPart>
</feature>
<proteinExistence type="inferred from homology"/>
<evidence type="ECO:0000256" key="1">
    <source>
        <dbReference type="ARBA" id="ARBA00001971"/>
    </source>
</evidence>
<keyword evidence="6 8" id="KW-0408">Iron</keyword>
<keyword evidence="7" id="KW-0503">Monooxygenase</keyword>
<evidence type="ECO:0000313" key="9">
    <source>
        <dbReference type="Proteomes" id="UP000887540"/>
    </source>
</evidence>
<protein>
    <submittedName>
        <fullName evidence="10">Cytochrome P450</fullName>
    </submittedName>
</protein>
<keyword evidence="3 8" id="KW-0349">Heme</keyword>
<evidence type="ECO:0000256" key="5">
    <source>
        <dbReference type="ARBA" id="ARBA00023002"/>
    </source>
</evidence>
<dbReference type="InterPro" id="IPR002401">
    <property type="entry name" value="Cyt_P450_E_grp-I"/>
</dbReference>
<dbReference type="Gene3D" id="1.10.630.10">
    <property type="entry name" value="Cytochrome P450"/>
    <property type="match status" value="1"/>
</dbReference>
<comment type="similarity">
    <text evidence="2">Belongs to the cytochrome P450 family.</text>
</comment>
<dbReference type="Pfam" id="PF00067">
    <property type="entry name" value="p450"/>
    <property type="match status" value="1"/>
</dbReference>
<keyword evidence="5" id="KW-0560">Oxidoreductase</keyword>
<dbReference type="SUPFAM" id="SSF48264">
    <property type="entry name" value="Cytochrome P450"/>
    <property type="match status" value="1"/>
</dbReference>
<evidence type="ECO:0000256" key="6">
    <source>
        <dbReference type="ARBA" id="ARBA00023004"/>
    </source>
</evidence>
<evidence type="ECO:0000256" key="4">
    <source>
        <dbReference type="ARBA" id="ARBA00022723"/>
    </source>
</evidence>
<comment type="cofactor">
    <cofactor evidence="1 8">
        <name>heme</name>
        <dbReference type="ChEBI" id="CHEBI:30413"/>
    </cofactor>
</comment>